<evidence type="ECO:0000256" key="1">
    <source>
        <dbReference type="SAM" id="Coils"/>
    </source>
</evidence>
<dbReference type="Proteomes" id="UP000789901">
    <property type="component" value="Unassembled WGS sequence"/>
</dbReference>
<name>A0ABN7VQ25_GIGMA</name>
<evidence type="ECO:0000313" key="4">
    <source>
        <dbReference type="Proteomes" id="UP000789901"/>
    </source>
</evidence>
<gene>
    <name evidence="3" type="ORF">GMARGA_LOCUS21427</name>
</gene>
<keyword evidence="2" id="KW-0472">Membrane</keyword>
<keyword evidence="2" id="KW-0812">Transmembrane</keyword>
<keyword evidence="1" id="KW-0175">Coiled coil</keyword>
<sequence length="83" mass="9916">MELKIKNKQLKDAQLDLINQQENNNNKLDEEDIILNVVKANNTRWNSIYYAFAYLIILKSAIITLKENLLQDIINRIRHEEKY</sequence>
<keyword evidence="4" id="KW-1185">Reference proteome</keyword>
<evidence type="ECO:0000313" key="3">
    <source>
        <dbReference type="EMBL" id="CAG8792301.1"/>
    </source>
</evidence>
<feature type="coiled-coil region" evidence="1">
    <location>
        <begin position="3"/>
        <end position="31"/>
    </location>
</feature>
<protein>
    <submittedName>
        <fullName evidence="3">31254_t:CDS:1</fullName>
    </submittedName>
</protein>
<proteinExistence type="predicted"/>
<comment type="caution">
    <text evidence="3">The sequence shown here is derived from an EMBL/GenBank/DDBJ whole genome shotgun (WGS) entry which is preliminary data.</text>
</comment>
<reference evidence="3 4" key="1">
    <citation type="submission" date="2021-06" db="EMBL/GenBank/DDBJ databases">
        <authorList>
            <person name="Kallberg Y."/>
            <person name="Tangrot J."/>
            <person name="Rosling A."/>
        </authorList>
    </citation>
    <scope>NUCLEOTIDE SEQUENCE [LARGE SCALE GENOMIC DNA]</scope>
    <source>
        <strain evidence="3 4">120-4 pot B 10/14</strain>
    </source>
</reference>
<keyword evidence="2" id="KW-1133">Transmembrane helix</keyword>
<organism evidence="3 4">
    <name type="scientific">Gigaspora margarita</name>
    <dbReference type="NCBI Taxonomy" id="4874"/>
    <lineage>
        <taxon>Eukaryota</taxon>
        <taxon>Fungi</taxon>
        <taxon>Fungi incertae sedis</taxon>
        <taxon>Mucoromycota</taxon>
        <taxon>Glomeromycotina</taxon>
        <taxon>Glomeromycetes</taxon>
        <taxon>Diversisporales</taxon>
        <taxon>Gigasporaceae</taxon>
        <taxon>Gigaspora</taxon>
    </lineage>
</organism>
<feature type="transmembrane region" description="Helical" evidence="2">
    <location>
        <begin position="47"/>
        <end position="65"/>
    </location>
</feature>
<dbReference type="EMBL" id="CAJVQB010019789">
    <property type="protein sequence ID" value="CAG8792301.1"/>
    <property type="molecule type" value="Genomic_DNA"/>
</dbReference>
<accession>A0ABN7VQ25</accession>
<evidence type="ECO:0000256" key="2">
    <source>
        <dbReference type="SAM" id="Phobius"/>
    </source>
</evidence>